<dbReference type="CDD" id="cd00051">
    <property type="entry name" value="EFh"/>
    <property type="match status" value="1"/>
</dbReference>
<keyword evidence="1" id="KW-0677">Repeat</keyword>
<dbReference type="SUPFAM" id="SSF47473">
    <property type="entry name" value="EF-hand"/>
    <property type="match status" value="1"/>
</dbReference>
<dbReference type="Proteomes" id="UP000051952">
    <property type="component" value="Unassembled WGS sequence"/>
</dbReference>
<dbReference type="InterPro" id="IPR011992">
    <property type="entry name" value="EF-hand-dom_pair"/>
</dbReference>
<dbReference type="GO" id="GO:0016460">
    <property type="term" value="C:myosin II complex"/>
    <property type="evidence" value="ECO:0007669"/>
    <property type="project" value="TreeGrafter"/>
</dbReference>
<evidence type="ECO:0000259" key="3">
    <source>
        <dbReference type="PROSITE" id="PS50222"/>
    </source>
</evidence>
<feature type="domain" description="EF-hand" evidence="3">
    <location>
        <begin position="63"/>
        <end position="98"/>
    </location>
</feature>
<gene>
    <name evidence="4" type="ORF">BSAL_11100</name>
</gene>
<dbReference type="Gene3D" id="1.10.238.10">
    <property type="entry name" value="EF-hand"/>
    <property type="match status" value="1"/>
</dbReference>
<dbReference type="EMBL" id="CYKH01001552">
    <property type="protein sequence ID" value="CUG87615.1"/>
    <property type="molecule type" value="Genomic_DNA"/>
</dbReference>
<organism evidence="4 5">
    <name type="scientific">Bodo saltans</name>
    <name type="common">Flagellated protozoan</name>
    <dbReference type="NCBI Taxonomy" id="75058"/>
    <lineage>
        <taxon>Eukaryota</taxon>
        <taxon>Discoba</taxon>
        <taxon>Euglenozoa</taxon>
        <taxon>Kinetoplastea</taxon>
        <taxon>Metakinetoplastina</taxon>
        <taxon>Eubodonida</taxon>
        <taxon>Bodonidae</taxon>
        <taxon>Bodo</taxon>
    </lineage>
</organism>
<evidence type="ECO:0000313" key="4">
    <source>
        <dbReference type="EMBL" id="CUG87615.1"/>
    </source>
</evidence>
<dbReference type="InterPro" id="IPR002048">
    <property type="entry name" value="EF_hand_dom"/>
</dbReference>
<dbReference type="PROSITE" id="PS50222">
    <property type="entry name" value="EF_HAND_2"/>
    <property type="match status" value="3"/>
</dbReference>
<evidence type="ECO:0000256" key="1">
    <source>
        <dbReference type="ARBA" id="ARBA00022737"/>
    </source>
</evidence>
<dbReference type="SMART" id="SM00054">
    <property type="entry name" value="EFh"/>
    <property type="match status" value="3"/>
</dbReference>
<evidence type="ECO:0000313" key="5">
    <source>
        <dbReference type="Proteomes" id="UP000051952"/>
    </source>
</evidence>
<dbReference type="InterPro" id="IPR050230">
    <property type="entry name" value="CALM/Myosin/TropC-like"/>
</dbReference>
<dbReference type="InterPro" id="IPR018247">
    <property type="entry name" value="EF_Hand_1_Ca_BS"/>
</dbReference>
<dbReference type="GO" id="GO:0005509">
    <property type="term" value="F:calcium ion binding"/>
    <property type="evidence" value="ECO:0007669"/>
    <property type="project" value="InterPro"/>
</dbReference>
<name>A0A0S4JB78_BODSA</name>
<dbReference type="PROSITE" id="PS00018">
    <property type="entry name" value="EF_HAND_1"/>
    <property type="match status" value="2"/>
</dbReference>
<proteinExistence type="predicted"/>
<feature type="domain" description="EF-hand" evidence="3">
    <location>
        <begin position="136"/>
        <end position="171"/>
    </location>
</feature>
<sequence>MSEKALIESVRATGFNETEIELEFEPFIKWLNSTSDSSTNGGDQFASLKAKITAQGSKALNNEQIERLKEVFEHFDEDKSGSIDAVELVNVFASMGQVVTEDAMREMIDQVDDDKSGQMEFEEFLMLMCSNFGSKTFESDMQEAFSVVDREGSGTMDVAALFALIKDTTGGMIPDAEIWLIIESAEPVDGVVEYMKWESLWEACREES</sequence>
<dbReference type="VEuPathDB" id="TriTrypDB:BSAL_11100"/>
<dbReference type="PANTHER" id="PTHR23048:SF0">
    <property type="entry name" value="CALMODULIN LIKE 3"/>
    <property type="match status" value="1"/>
</dbReference>
<accession>A0A0S4JB78</accession>
<dbReference type="PANTHER" id="PTHR23048">
    <property type="entry name" value="MYOSIN LIGHT CHAIN 1, 3"/>
    <property type="match status" value="1"/>
</dbReference>
<dbReference type="AlphaFoldDB" id="A0A0S4JB78"/>
<dbReference type="FunFam" id="1.10.238.10:FF:000178">
    <property type="entry name" value="Calmodulin-2 A"/>
    <property type="match status" value="1"/>
</dbReference>
<feature type="domain" description="EF-hand" evidence="3">
    <location>
        <begin position="99"/>
        <end position="134"/>
    </location>
</feature>
<keyword evidence="2" id="KW-0106">Calcium</keyword>
<dbReference type="OrthoDB" id="26525at2759"/>
<protein>
    <submittedName>
        <fullName evidence="4">Calmodulin, putative</fullName>
    </submittedName>
</protein>
<evidence type="ECO:0000256" key="2">
    <source>
        <dbReference type="ARBA" id="ARBA00022837"/>
    </source>
</evidence>
<reference evidence="5" key="1">
    <citation type="submission" date="2015-09" db="EMBL/GenBank/DDBJ databases">
        <authorList>
            <consortium name="Pathogen Informatics"/>
        </authorList>
    </citation>
    <scope>NUCLEOTIDE SEQUENCE [LARGE SCALE GENOMIC DNA]</scope>
    <source>
        <strain evidence="5">Lake Konstanz</strain>
    </source>
</reference>
<dbReference type="Pfam" id="PF13499">
    <property type="entry name" value="EF-hand_7"/>
    <property type="match status" value="1"/>
</dbReference>
<keyword evidence="5" id="KW-1185">Reference proteome</keyword>